<evidence type="ECO:0000256" key="1">
    <source>
        <dbReference type="SAM" id="MobiDB-lite"/>
    </source>
</evidence>
<feature type="region of interest" description="Disordered" evidence="1">
    <location>
        <begin position="83"/>
        <end position="102"/>
    </location>
</feature>
<organism evidence="2 3">
    <name type="scientific">Colletotrichum zoysiae</name>
    <dbReference type="NCBI Taxonomy" id="1216348"/>
    <lineage>
        <taxon>Eukaryota</taxon>
        <taxon>Fungi</taxon>
        <taxon>Dikarya</taxon>
        <taxon>Ascomycota</taxon>
        <taxon>Pezizomycotina</taxon>
        <taxon>Sordariomycetes</taxon>
        <taxon>Hypocreomycetidae</taxon>
        <taxon>Glomerellales</taxon>
        <taxon>Glomerellaceae</taxon>
        <taxon>Colletotrichum</taxon>
        <taxon>Colletotrichum graminicola species complex</taxon>
    </lineage>
</organism>
<gene>
    <name evidence="2" type="ORF">LX32DRAFT_349233</name>
</gene>
<dbReference type="AlphaFoldDB" id="A0AAD9HIG3"/>
<reference evidence="2" key="1">
    <citation type="submission" date="2021-06" db="EMBL/GenBank/DDBJ databases">
        <title>Comparative genomics, transcriptomics and evolutionary studies reveal genomic signatures of adaptation to plant cell wall in hemibiotrophic fungi.</title>
        <authorList>
            <consortium name="DOE Joint Genome Institute"/>
            <person name="Baroncelli R."/>
            <person name="Diaz J.F."/>
            <person name="Benocci T."/>
            <person name="Peng M."/>
            <person name="Battaglia E."/>
            <person name="Haridas S."/>
            <person name="Andreopoulos W."/>
            <person name="Labutti K."/>
            <person name="Pangilinan J."/>
            <person name="Floch G.L."/>
            <person name="Makela M.R."/>
            <person name="Henrissat B."/>
            <person name="Grigoriev I.V."/>
            <person name="Crouch J.A."/>
            <person name="De Vries R.P."/>
            <person name="Sukno S.A."/>
            <person name="Thon M.R."/>
        </authorList>
    </citation>
    <scope>NUCLEOTIDE SEQUENCE</scope>
    <source>
        <strain evidence="2">MAFF235873</strain>
    </source>
</reference>
<name>A0AAD9HIG3_9PEZI</name>
<evidence type="ECO:0000313" key="2">
    <source>
        <dbReference type="EMBL" id="KAK2029720.1"/>
    </source>
</evidence>
<evidence type="ECO:0000313" key="3">
    <source>
        <dbReference type="Proteomes" id="UP001232148"/>
    </source>
</evidence>
<feature type="region of interest" description="Disordered" evidence="1">
    <location>
        <begin position="155"/>
        <end position="177"/>
    </location>
</feature>
<comment type="caution">
    <text evidence="2">The sequence shown here is derived from an EMBL/GenBank/DDBJ whole genome shotgun (WGS) entry which is preliminary data.</text>
</comment>
<sequence length="177" mass="19709">MERGGNRVEIGATLSISAHWSGPARGRGACDIGGKLRVCHPYGAMDIRIPHPLSTKLQDGERKEVGRAAAGGRMFGPSANVVDLRALSRNPEGRHKSAADRDRMKRAGPVFFAKRTRARAWRLVNGTTTSPKKVASTFLPRQDVSGRCHATWRRRRGKQRIRREKDSRPRCTCLRTT</sequence>
<dbReference type="Proteomes" id="UP001232148">
    <property type="component" value="Unassembled WGS sequence"/>
</dbReference>
<proteinExistence type="predicted"/>
<accession>A0AAD9HIG3</accession>
<dbReference type="EMBL" id="MU842860">
    <property type="protein sequence ID" value="KAK2029720.1"/>
    <property type="molecule type" value="Genomic_DNA"/>
</dbReference>
<feature type="compositionally biased region" description="Basic and acidic residues" evidence="1">
    <location>
        <begin position="91"/>
        <end position="102"/>
    </location>
</feature>
<keyword evidence="3" id="KW-1185">Reference proteome</keyword>
<protein>
    <submittedName>
        <fullName evidence="2">Uncharacterized protein</fullName>
    </submittedName>
</protein>